<name>A0A1L8CKK7_9PROT</name>
<evidence type="ECO:0000313" key="4">
    <source>
        <dbReference type="Proteomes" id="UP000231632"/>
    </source>
</evidence>
<dbReference type="Proteomes" id="UP000231632">
    <property type="component" value="Unassembled WGS sequence"/>
</dbReference>
<keyword evidence="2" id="KW-0472">Membrane</keyword>
<gene>
    <name evidence="3" type="ORF">MMIC_P0380</name>
</gene>
<proteinExistence type="inferred from homology"/>
<keyword evidence="2" id="KW-1133">Transmembrane helix</keyword>
<feature type="transmembrane region" description="Helical" evidence="2">
    <location>
        <begin position="6"/>
        <end position="32"/>
    </location>
</feature>
<dbReference type="EMBL" id="BDFD01000002">
    <property type="protein sequence ID" value="GAV19446.1"/>
    <property type="molecule type" value="Genomic_DNA"/>
</dbReference>
<dbReference type="RefSeq" id="WP_072658632.1">
    <property type="nucleotide sequence ID" value="NZ_BDFD01000002.1"/>
</dbReference>
<accession>A0A1L8CKK7</accession>
<comment type="caution">
    <text evidence="3">The sequence shown here is derived from an EMBL/GenBank/DDBJ whole genome shotgun (WGS) entry which is preliminary data.</text>
</comment>
<dbReference type="OrthoDB" id="47652at2"/>
<evidence type="ECO:0000256" key="1">
    <source>
        <dbReference type="ARBA" id="ARBA00010894"/>
    </source>
</evidence>
<comment type="similarity">
    <text evidence="1">Belongs to the YggT family.</text>
</comment>
<dbReference type="GO" id="GO:0016020">
    <property type="term" value="C:membrane"/>
    <property type="evidence" value="ECO:0007669"/>
    <property type="project" value="InterPro"/>
</dbReference>
<reference evidence="3 4" key="1">
    <citation type="journal article" date="2017" name="Arch. Microbiol.">
        <title>Mariprofundus micogutta sp. nov., a novel iron-oxidizing zetaproteobacterium isolated from a deep-sea hydrothermal field at the Bayonnaise knoll of the Izu-Ogasawara arc, and a description of Mariprofundales ord. nov. and Zetaproteobacteria classis nov.</title>
        <authorList>
            <person name="Makita H."/>
            <person name="Tanaka E."/>
            <person name="Mitsunobu S."/>
            <person name="Miyazaki M."/>
            <person name="Nunoura T."/>
            <person name="Uematsu K."/>
            <person name="Takaki Y."/>
            <person name="Nishi S."/>
            <person name="Shimamura S."/>
            <person name="Takai K."/>
        </authorList>
    </citation>
    <scope>NUCLEOTIDE SEQUENCE [LARGE SCALE GENOMIC DNA]</scope>
    <source>
        <strain evidence="3 4">ET2</strain>
    </source>
</reference>
<feature type="transmembrane region" description="Helical" evidence="2">
    <location>
        <begin position="62"/>
        <end position="82"/>
    </location>
</feature>
<dbReference type="InterPro" id="IPR003425">
    <property type="entry name" value="CCB3/YggT"/>
</dbReference>
<organism evidence="3 4">
    <name type="scientific">Mariprofundus micogutta</name>
    <dbReference type="NCBI Taxonomy" id="1921010"/>
    <lineage>
        <taxon>Bacteria</taxon>
        <taxon>Pseudomonadati</taxon>
        <taxon>Pseudomonadota</taxon>
        <taxon>Candidatius Mariprofundia</taxon>
        <taxon>Mariprofundales</taxon>
        <taxon>Mariprofundaceae</taxon>
        <taxon>Mariprofundus</taxon>
    </lineage>
</organism>
<evidence type="ECO:0000256" key="2">
    <source>
        <dbReference type="SAM" id="Phobius"/>
    </source>
</evidence>
<protein>
    <submittedName>
        <fullName evidence="3">YggT family protein</fullName>
    </submittedName>
</protein>
<keyword evidence="2" id="KW-0812">Transmembrane</keyword>
<dbReference type="AlphaFoldDB" id="A0A1L8CKK7"/>
<dbReference type="STRING" id="1921010.MMIC_P0380"/>
<keyword evidence="4" id="KW-1185">Reference proteome</keyword>
<dbReference type="PANTHER" id="PTHR33219">
    <property type="entry name" value="YLMG HOMOLOG PROTEIN 2, CHLOROPLASTIC"/>
    <property type="match status" value="1"/>
</dbReference>
<evidence type="ECO:0000313" key="3">
    <source>
        <dbReference type="EMBL" id="GAV19446.1"/>
    </source>
</evidence>
<dbReference type="Pfam" id="PF02325">
    <property type="entry name" value="CCB3_YggT"/>
    <property type="match status" value="1"/>
</dbReference>
<dbReference type="PANTHER" id="PTHR33219:SF14">
    <property type="entry name" value="PROTEIN COFACTOR ASSEMBLY OF COMPLEX C SUBUNIT B CCB3, CHLOROPLASTIC-RELATED"/>
    <property type="match status" value="1"/>
</dbReference>
<sequence>MYILGYFLQALSGVIHVVLMTAMIVVIARAVLSWVSPDPYNPIVRIINQFSEPLLFPVRKRVPYMGGIDFSPLIVLLVIMFLDNFLVPTLQTMAYSLIQGA</sequence>